<dbReference type="AlphaFoldDB" id="A0A8H5S270"/>
<name>A0A8H5S270_9HYPO</name>
<gene>
    <name evidence="2" type="ORF">FTJAE_3503</name>
</gene>
<feature type="region of interest" description="Disordered" evidence="1">
    <location>
        <begin position="482"/>
        <end position="509"/>
    </location>
</feature>
<comment type="caution">
    <text evidence="2">The sequence shown here is derived from an EMBL/GenBank/DDBJ whole genome shotgun (WGS) entry which is preliminary data.</text>
</comment>
<dbReference type="OrthoDB" id="4986691at2759"/>
<evidence type="ECO:0000313" key="2">
    <source>
        <dbReference type="EMBL" id="KAF5642787.1"/>
    </source>
</evidence>
<evidence type="ECO:0000256" key="1">
    <source>
        <dbReference type="SAM" id="MobiDB-lite"/>
    </source>
</evidence>
<dbReference type="GeneID" id="59302078"/>
<feature type="region of interest" description="Disordered" evidence="1">
    <location>
        <begin position="696"/>
        <end position="722"/>
    </location>
</feature>
<dbReference type="EMBL" id="JAAQRI010000067">
    <property type="protein sequence ID" value="KAF5642787.1"/>
    <property type="molecule type" value="Genomic_DNA"/>
</dbReference>
<proteinExistence type="predicted"/>
<dbReference type="Proteomes" id="UP000530670">
    <property type="component" value="Unassembled WGS sequence"/>
</dbReference>
<organism evidence="2 3">
    <name type="scientific">Fusarium tjaetaba</name>
    <dbReference type="NCBI Taxonomy" id="1567544"/>
    <lineage>
        <taxon>Eukaryota</taxon>
        <taxon>Fungi</taxon>
        <taxon>Dikarya</taxon>
        <taxon>Ascomycota</taxon>
        <taxon>Pezizomycotina</taxon>
        <taxon>Sordariomycetes</taxon>
        <taxon>Hypocreomycetidae</taxon>
        <taxon>Hypocreales</taxon>
        <taxon>Nectriaceae</taxon>
        <taxon>Fusarium</taxon>
        <taxon>Fusarium fujikuroi species complex</taxon>
    </lineage>
</organism>
<sequence>MLILRCIVAVHPAKLTIQARISEAKTVDMESLSKANFKAVIGVLHSTPRKEEPDTKLAHIRRTITHVDRFLSGNEINDFIRSQEESEIVTEFRLANPDKEAELVKLSRQQYTLEHMLSPLHPEPSKEGVQTLCQTFGIAEWPDLRLYPEREDVQSLKSHQVEVSQMLSAPFNRQRHQEELYNMEMETQGESDIRFYPSLILTLVNSICQTWKEGHENFKNPKIIAYYSTPSNGRVVVISTYPTWSSRAVLKRERLFVFKAGKVPELVMKQRTKTRYSSETQEEDVEDVEDKLEEEATIKNYTTNELNMDDIKFIARNETEALKRLTAISSKFPQFAQLEEVFKKSNGSYRLWMINPIIFRTTGDTLNWGQMLAILLCNQFQEASSSPYQEDTTLMTRFDSMGQIQAQKLFNQKKDPKIEDIHRSGNSQAINGQVKDPSPELNFGEHRKGVLTSFDWRNYKIMYPDNPVIFGQEDAVNKRIKDLGDPNTVRTNSQMERENKKQAARSTPVSGVDEVEELLRNDIKGGLRFFFHRTNSDASFLPPGGPSSYIHWLCYMGTGVNMHTCCYRGILMHWLMKAKGMLQTIYCLIRINHPKTVEFHLLKLKNSYYDNIERICVAKLMRYARFVSRHLGISLSTAMPGLLSEMSAGSWTENVDWIVDGCRELTCTFESPDEIEAQEYEELEQAEIKAFFSDAARPGTPDRGMRRKRAAMAATKTEADGK</sequence>
<evidence type="ECO:0000313" key="3">
    <source>
        <dbReference type="Proteomes" id="UP000530670"/>
    </source>
</evidence>
<accession>A0A8H5S270</accession>
<dbReference type="RefSeq" id="XP_037209433.1">
    <property type="nucleotide sequence ID" value="XM_037349808.1"/>
</dbReference>
<keyword evidence="3" id="KW-1185">Reference proteome</keyword>
<reference evidence="2 3" key="1">
    <citation type="submission" date="2020-05" db="EMBL/GenBank/DDBJ databases">
        <title>Identification and distribution of gene clusters putatively required for synthesis of sphingolipid metabolism inhibitors in phylogenetically diverse species of the filamentous fungus Fusarium.</title>
        <authorList>
            <person name="Kim H.-S."/>
            <person name="Busman M."/>
            <person name="Brown D.W."/>
            <person name="Divon H."/>
            <person name="Uhlig S."/>
            <person name="Proctor R.H."/>
        </authorList>
    </citation>
    <scope>NUCLEOTIDE SEQUENCE [LARGE SCALE GENOMIC DNA]</scope>
    <source>
        <strain evidence="2 3">NRRL 66243</strain>
    </source>
</reference>
<protein>
    <submittedName>
        <fullName evidence="2">Uncharacterized protein</fullName>
    </submittedName>
</protein>